<proteinExistence type="predicted"/>
<dbReference type="EMBL" id="CAJVQC010125858">
    <property type="protein sequence ID" value="CAG8840141.1"/>
    <property type="molecule type" value="Genomic_DNA"/>
</dbReference>
<name>A0ACA9SJF2_9GLOM</name>
<accession>A0ACA9SJF2</accession>
<keyword evidence="2" id="KW-1185">Reference proteome</keyword>
<feature type="non-terminal residue" evidence="1">
    <location>
        <position position="58"/>
    </location>
</feature>
<reference evidence="1" key="1">
    <citation type="submission" date="2021-06" db="EMBL/GenBank/DDBJ databases">
        <authorList>
            <person name="Kallberg Y."/>
            <person name="Tangrot J."/>
            <person name="Rosling A."/>
        </authorList>
    </citation>
    <scope>NUCLEOTIDE SEQUENCE</scope>
    <source>
        <strain evidence="1">MA461A</strain>
    </source>
</reference>
<sequence length="58" mass="6501">KSGVFVEKSVFIMEYVIHGERAIVITHPCRFGKSTNLSMLYKEDVFALSSITPSPLLL</sequence>
<gene>
    <name evidence="1" type="ORF">RPERSI_LOCUS31318</name>
</gene>
<protein>
    <submittedName>
        <fullName evidence="1">5650_t:CDS:1</fullName>
    </submittedName>
</protein>
<organism evidence="1 2">
    <name type="scientific">Racocetra persica</name>
    <dbReference type="NCBI Taxonomy" id="160502"/>
    <lineage>
        <taxon>Eukaryota</taxon>
        <taxon>Fungi</taxon>
        <taxon>Fungi incertae sedis</taxon>
        <taxon>Mucoromycota</taxon>
        <taxon>Glomeromycotina</taxon>
        <taxon>Glomeromycetes</taxon>
        <taxon>Diversisporales</taxon>
        <taxon>Gigasporaceae</taxon>
        <taxon>Racocetra</taxon>
    </lineage>
</organism>
<dbReference type="Proteomes" id="UP000789920">
    <property type="component" value="Unassembled WGS sequence"/>
</dbReference>
<comment type="caution">
    <text evidence="1">The sequence shown here is derived from an EMBL/GenBank/DDBJ whole genome shotgun (WGS) entry which is preliminary data.</text>
</comment>
<evidence type="ECO:0000313" key="1">
    <source>
        <dbReference type="EMBL" id="CAG8840141.1"/>
    </source>
</evidence>
<evidence type="ECO:0000313" key="2">
    <source>
        <dbReference type="Proteomes" id="UP000789920"/>
    </source>
</evidence>
<feature type="non-terminal residue" evidence="1">
    <location>
        <position position="1"/>
    </location>
</feature>